<proteinExistence type="predicted"/>
<feature type="transmembrane region" description="Helical" evidence="1">
    <location>
        <begin position="439"/>
        <end position="457"/>
    </location>
</feature>
<dbReference type="WBParaSite" id="TCONS_00015551.p1">
    <property type="protein sequence ID" value="TCONS_00015551.p1"/>
    <property type="gene ID" value="XLOC_010022"/>
</dbReference>
<feature type="transmembrane region" description="Helical" evidence="1">
    <location>
        <begin position="401"/>
        <end position="419"/>
    </location>
</feature>
<accession>A0AAF5DM41</accession>
<keyword evidence="2" id="KW-1185">Reference proteome</keyword>
<feature type="transmembrane region" description="Helical" evidence="1">
    <location>
        <begin position="359"/>
        <end position="380"/>
    </location>
</feature>
<feature type="transmembrane region" description="Helical" evidence="1">
    <location>
        <begin position="122"/>
        <end position="141"/>
    </location>
</feature>
<feature type="transmembrane region" description="Helical" evidence="1">
    <location>
        <begin position="237"/>
        <end position="256"/>
    </location>
</feature>
<evidence type="ECO:0000313" key="2">
    <source>
        <dbReference type="Proteomes" id="UP000035681"/>
    </source>
</evidence>
<dbReference type="AlphaFoldDB" id="A0AAF5DM41"/>
<feature type="transmembrane region" description="Helical" evidence="1">
    <location>
        <begin position="319"/>
        <end position="339"/>
    </location>
</feature>
<reference evidence="3" key="1">
    <citation type="submission" date="2024-02" db="UniProtKB">
        <authorList>
            <consortium name="WormBaseParasite"/>
        </authorList>
    </citation>
    <scope>IDENTIFICATION</scope>
</reference>
<feature type="transmembrane region" description="Helical" evidence="1">
    <location>
        <begin position="38"/>
        <end position="66"/>
    </location>
</feature>
<protein>
    <submittedName>
        <fullName evidence="3">MARVEL domain-containing protein</fullName>
    </submittedName>
</protein>
<dbReference type="Proteomes" id="UP000035681">
    <property type="component" value="Unplaced"/>
</dbReference>
<organism evidence="2 3">
    <name type="scientific">Strongyloides stercoralis</name>
    <name type="common">Threadworm</name>
    <dbReference type="NCBI Taxonomy" id="6248"/>
    <lineage>
        <taxon>Eukaryota</taxon>
        <taxon>Metazoa</taxon>
        <taxon>Ecdysozoa</taxon>
        <taxon>Nematoda</taxon>
        <taxon>Chromadorea</taxon>
        <taxon>Rhabditida</taxon>
        <taxon>Tylenchina</taxon>
        <taxon>Panagrolaimomorpha</taxon>
        <taxon>Strongyloidoidea</taxon>
        <taxon>Strongyloididae</taxon>
        <taxon>Strongyloides</taxon>
    </lineage>
</organism>
<sequence>KFFLIMNINAKRREQLEHYINLFKKIAEKRDLENEKKWIFIIPAMVSVILVVCQTINALFLISYAYNIRQLSIELDLYFNNILNSNITWPKENNNSISLTSERLLEIDKYQESLWQIFVSEIIKIVLPFICLITFAYEVALNKNGKKINFKILAIYILCPILTLILSLAQACMLLVTLSKQISPIRYIINRVSTTLLSIYPQGRSNLERFFKCEFYDTVDELPPCSGVFHDQVLSTVGINFMLALHIFPFICAIYLGSFQIDELDDDFGYVKKQPLSGIEVQNTNTNRIYESTTYTNDNNVLVYEPIECTPNMCANPYVLLRFFELAALFAIHWLTQIVCGRDDCTMIINEFGYKAEAQGLVLAIDALLAVIIVIIIVCYSLNMHKAYPDIILGIEKVHGILGFVLLIICGIIGSIYAAQTAWDRELNRIGRATAGVRPQWIAAACIEFVLAFVYLADYVGQRKEGYPFSYSINTAKDRTKIEAMKREKTIREHKLRQQFY</sequence>
<evidence type="ECO:0000313" key="3">
    <source>
        <dbReference type="WBParaSite" id="TCONS_00015551.p1"/>
    </source>
</evidence>
<keyword evidence="1" id="KW-0812">Transmembrane</keyword>
<keyword evidence="1" id="KW-1133">Transmembrane helix</keyword>
<keyword evidence="1" id="KW-0472">Membrane</keyword>
<feature type="transmembrane region" description="Helical" evidence="1">
    <location>
        <begin position="153"/>
        <end position="176"/>
    </location>
</feature>
<evidence type="ECO:0000256" key="1">
    <source>
        <dbReference type="SAM" id="Phobius"/>
    </source>
</evidence>
<name>A0AAF5DM41_STRER</name>